<dbReference type="Gene3D" id="3.50.50.60">
    <property type="entry name" value="FAD/NAD(P)-binding domain"/>
    <property type="match status" value="2"/>
</dbReference>
<evidence type="ECO:0000259" key="3">
    <source>
        <dbReference type="Pfam" id="PF07992"/>
    </source>
</evidence>
<dbReference type="PRINTS" id="PR00469">
    <property type="entry name" value="PNDRDTASEII"/>
</dbReference>
<keyword evidence="2" id="KW-0560">Oxidoreductase</keyword>
<dbReference type="Pfam" id="PF07992">
    <property type="entry name" value="Pyr_redox_2"/>
    <property type="match status" value="1"/>
</dbReference>
<evidence type="ECO:0000256" key="1">
    <source>
        <dbReference type="ARBA" id="ARBA00022630"/>
    </source>
</evidence>
<organism evidence="4 5">
    <name type="scientific">Cupriavidus cauae</name>
    <dbReference type="NCBI Taxonomy" id="2608999"/>
    <lineage>
        <taxon>Bacteria</taxon>
        <taxon>Pseudomonadati</taxon>
        <taxon>Pseudomonadota</taxon>
        <taxon>Betaproteobacteria</taxon>
        <taxon>Burkholderiales</taxon>
        <taxon>Burkholderiaceae</taxon>
        <taxon>Cupriavidus</taxon>
    </lineage>
</organism>
<comment type="caution">
    <text evidence="4">The sequence shown here is derived from an EMBL/GenBank/DDBJ whole genome shotgun (WGS) entry which is preliminary data.</text>
</comment>
<keyword evidence="1" id="KW-0285">Flavoprotein</keyword>
<dbReference type="InterPro" id="IPR036188">
    <property type="entry name" value="FAD/NAD-bd_sf"/>
</dbReference>
<dbReference type="InterPro" id="IPR023753">
    <property type="entry name" value="FAD/NAD-binding_dom"/>
</dbReference>
<evidence type="ECO:0000256" key="2">
    <source>
        <dbReference type="ARBA" id="ARBA00023002"/>
    </source>
</evidence>
<evidence type="ECO:0000313" key="4">
    <source>
        <dbReference type="EMBL" id="KAA6126164.1"/>
    </source>
</evidence>
<dbReference type="EMBL" id="VWRN01000027">
    <property type="protein sequence ID" value="KAA6126164.1"/>
    <property type="molecule type" value="Genomic_DNA"/>
</dbReference>
<accession>A0A5M8AZG3</accession>
<dbReference type="Proteomes" id="UP000324324">
    <property type="component" value="Unassembled WGS sequence"/>
</dbReference>
<dbReference type="GO" id="GO:0016491">
    <property type="term" value="F:oxidoreductase activity"/>
    <property type="evidence" value="ECO:0007669"/>
    <property type="project" value="UniProtKB-KW"/>
</dbReference>
<dbReference type="PANTHER" id="PTHR48105">
    <property type="entry name" value="THIOREDOXIN REDUCTASE 1-RELATED-RELATED"/>
    <property type="match status" value="1"/>
</dbReference>
<dbReference type="SUPFAM" id="SSF51905">
    <property type="entry name" value="FAD/NAD(P)-binding domain"/>
    <property type="match status" value="1"/>
</dbReference>
<feature type="domain" description="FAD/NAD(P)-binding" evidence="3">
    <location>
        <begin position="3"/>
        <end position="284"/>
    </location>
</feature>
<proteinExistence type="predicted"/>
<protein>
    <submittedName>
        <fullName evidence="4">NAD(P)/FAD-dependent oxidoreductase</fullName>
    </submittedName>
</protein>
<keyword evidence="5" id="KW-1185">Reference proteome</keyword>
<dbReference type="AlphaFoldDB" id="A0A5M8AZG3"/>
<sequence length="300" mass="31498">MRYDAIVIGGSFAGLSAATYIARARRSVCIIDAGAPRNRFATHSHGFLAQDGSNPAAMLATARQQVAAYPTTTFIEGRAIGASGELGGFSVSLENGEVVEGARLVLAYGISDELPDLPGLKERWGKSVIHCPYCHGFEFSDQRLGVLGMSPMSVHQAMLIAEWGPTTLYLNGEPAADETALAELEKRGVAIEAAPIKALHGEGTALSAIEFADGRTTAVDALYLAVRSRQNSDMAQQLGCEMEDMPFGSIIRTDAQKNTTVPGVYAAGDIARGMQSATFASADGVMAGVAAHQSLVFGAR</sequence>
<dbReference type="InterPro" id="IPR050097">
    <property type="entry name" value="Ferredoxin-NADP_redctase_2"/>
</dbReference>
<evidence type="ECO:0000313" key="5">
    <source>
        <dbReference type="Proteomes" id="UP000324324"/>
    </source>
</evidence>
<name>A0A5M8AZG3_9BURK</name>
<reference evidence="4 5" key="1">
    <citation type="submission" date="2019-09" db="EMBL/GenBank/DDBJ databases">
        <title>Isolation of a novel species in the genus Cupriavidus from patients with sepsis using whole genome sequencing.</title>
        <authorList>
            <person name="Kweon O.J."/>
            <person name="Lee M.-K."/>
        </authorList>
    </citation>
    <scope>NUCLEOTIDE SEQUENCE [LARGE SCALE GENOMIC DNA]</scope>
    <source>
        <strain evidence="4 5">MKL-01</strain>
    </source>
</reference>
<dbReference type="RefSeq" id="WP_150082846.1">
    <property type="nucleotide sequence ID" value="NZ_VWRN01000027.1"/>
</dbReference>
<dbReference type="PRINTS" id="PR00368">
    <property type="entry name" value="FADPNR"/>
</dbReference>
<gene>
    <name evidence="4" type="ORF">F1599_09250</name>
</gene>